<proteinExistence type="predicted"/>
<comment type="caution">
    <text evidence="2">The sequence shown here is derived from an EMBL/GenBank/DDBJ whole genome shotgun (WGS) entry which is preliminary data.</text>
</comment>
<evidence type="ECO:0000313" key="3">
    <source>
        <dbReference type="Proteomes" id="UP000754750"/>
    </source>
</evidence>
<evidence type="ECO:0000256" key="1">
    <source>
        <dbReference type="SAM" id="MobiDB-lite"/>
    </source>
</evidence>
<dbReference type="EMBL" id="SVNY01000002">
    <property type="protein sequence ID" value="MBE6833030.1"/>
    <property type="molecule type" value="Genomic_DNA"/>
</dbReference>
<feature type="region of interest" description="Disordered" evidence="1">
    <location>
        <begin position="1"/>
        <end position="24"/>
    </location>
</feature>
<sequence length="472" mass="53182">MADNLRITTPIPGGENVNRMNPAKPTDRAVVNPALVPPANADRQSGQQGSAEFSFLLNRNSVFNRFIQQLGRTPDLSQSLGKLVFEVMGRAGAEQTAGISDPLRQLTQVINMGREEIVQNLLFQENNRTQFSGALFQMMRQILEQNPGEQLEQKTAQFLKAFNAYTGAADTTRSVIRRLIQISEQIPQPYSGQLQQMTQELTEELPIENLNRNLSVLKEKILPFIRRYISATNDFGRVRDNITLLVHDLSRLNISSREELAEKYTALLDYCKYDLNFPPHKLNEMTSVFLNHMGRLETPKENKLLDSVLQLLTENANGPSQRGQELFQSTLSSLLMDNSVYMPFHHLFLPLAFEGKYLFGEIWIEKEEEADEKRTAEEQERSRRIILTFDIKSKGYFEAFLTLTGKKISARLNCPAEFAPDAKVISAAVAGIFARNGLEPETVELSAGAPPSAAKTILKKIHEGRRIVDVTV</sequence>
<name>A0A928KR47_9FIRM</name>
<reference evidence="2" key="1">
    <citation type="submission" date="2019-04" db="EMBL/GenBank/DDBJ databases">
        <title>Evolution of Biomass-Degrading Anaerobic Consortia Revealed by Metagenomics.</title>
        <authorList>
            <person name="Peng X."/>
        </authorList>
    </citation>
    <scope>NUCLEOTIDE SEQUENCE</scope>
    <source>
        <strain evidence="2">SIG551</strain>
    </source>
</reference>
<dbReference type="Proteomes" id="UP000754750">
    <property type="component" value="Unassembled WGS sequence"/>
</dbReference>
<gene>
    <name evidence="2" type="ORF">E7512_05520</name>
</gene>
<accession>A0A928KR47</accession>
<dbReference type="RefSeq" id="WP_326840157.1">
    <property type="nucleotide sequence ID" value="NZ_JBKWRC010000001.1"/>
</dbReference>
<organism evidence="2 3">
    <name type="scientific">Faecalispora sporosphaeroides</name>
    <dbReference type="NCBI Taxonomy" id="1549"/>
    <lineage>
        <taxon>Bacteria</taxon>
        <taxon>Bacillati</taxon>
        <taxon>Bacillota</taxon>
        <taxon>Clostridia</taxon>
        <taxon>Eubacteriales</taxon>
        <taxon>Oscillospiraceae</taxon>
        <taxon>Faecalispora</taxon>
    </lineage>
</organism>
<dbReference type="AlphaFoldDB" id="A0A928KR47"/>
<evidence type="ECO:0000313" key="2">
    <source>
        <dbReference type="EMBL" id="MBE6833030.1"/>
    </source>
</evidence>
<protein>
    <submittedName>
        <fullName evidence="2">Uncharacterized protein</fullName>
    </submittedName>
</protein>